<evidence type="ECO:0000313" key="20">
    <source>
        <dbReference type="EMBL" id="TMI91103.1"/>
    </source>
</evidence>
<keyword evidence="12 19" id="KW-0472">Membrane</keyword>
<evidence type="ECO:0000256" key="1">
    <source>
        <dbReference type="ARBA" id="ARBA00004651"/>
    </source>
</evidence>
<dbReference type="InterPro" id="IPR000829">
    <property type="entry name" value="DAGK"/>
</dbReference>
<keyword evidence="8 20" id="KW-0418">Kinase</keyword>
<feature type="transmembrane region" description="Helical" evidence="19">
    <location>
        <begin position="130"/>
        <end position="149"/>
    </location>
</feature>
<reference evidence="20 21" key="1">
    <citation type="journal article" date="2019" name="Nat. Microbiol.">
        <title>Mediterranean grassland soil C-N compound turnover is dependent on rainfall and depth, and is mediated by genomically divergent microorganisms.</title>
        <authorList>
            <person name="Diamond S."/>
            <person name="Andeer P.F."/>
            <person name="Li Z."/>
            <person name="Crits-Christoph A."/>
            <person name="Burstein D."/>
            <person name="Anantharaman K."/>
            <person name="Lane K.R."/>
            <person name="Thomas B.C."/>
            <person name="Pan C."/>
            <person name="Northen T.R."/>
            <person name="Banfield J.F."/>
        </authorList>
    </citation>
    <scope>NUCLEOTIDE SEQUENCE [LARGE SCALE GENOMIC DNA]</scope>
    <source>
        <strain evidence="20">NP_3</strain>
    </source>
</reference>
<evidence type="ECO:0000256" key="17">
    <source>
        <dbReference type="PIRSR" id="PIRSR600829-3"/>
    </source>
</evidence>
<dbReference type="GO" id="GO:0008654">
    <property type="term" value="P:phospholipid biosynthetic process"/>
    <property type="evidence" value="ECO:0007669"/>
    <property type="project" value="UniProtKB-KW"/>
</dbReference>
<keyword evidence="10 19" id="KW-1133">Transmembrane helix</keyword>
<feature type="binding site" evidence="16">
    <location>
        <position position="70"/>
    </location>
    <ligand>
        <name>substrate</name>
    </ligand>
</feature>
<comment type="similarity">
    <text evidence="2">Belongs to the bacterial diacylglycerol kinase family.</text>
</comment>
<gene>
    <name evidence="20" type="ORF">E6H00_05325</name>
</gene>
<evidence type="ECO:0000256" key="11">
    <source>
        <dbReference type="ARBA" id="ARBA00023098"/>
    </source>
</evidence>
<evidence type="ECO:0000313" key="21">
    <source>
        <dbReference type="Proteomes" id="UP000318509"/>
    </source>
</evidence>
<keyword evidence="7 17" id="KW-0547">Nucleotide-binding</keyword>
<keyword evidence="14" id="KW-1208">Phospholipid metabolism</keyword>
<evidence type="ECO:0000256" key="2">
    <source>
        <dbReference type="ARBA" id="ARBA00005967"/>
    </source>
</evidence>
<comment type="cofactor">
    <cofactor evidence="18">
        <name>Mg(2+)</name>
        <dbReference type="ChEBI" id="CHEBI:18420"/>
    </cofactor>
    <text evidence="18">Mn(2+), Zn(2+), Cd(2+) and Co(2+) support activity to lesser extents.</text>
</comment>
<dbReference type="InterPro" id="IPR036945">
    <property type="entry name" value="DAGK_sf"/>
</dbReference>
<keyword evidence="18" id="KW-0479">Metal-binding</keyword>
<evidence type="ECO:0000256" key="5">
    <source>
        <dbReference type="ARBA" id="ARBA00022679"/>
    </source>
</evidence>
<dbReference type="EMBL" id="VBAK01000105">
    <property type="protein sequence ID" value="TMI91103.1"/>
    <property type="molecule type" value="Genomic_DNA"/>
</dbReference>
<keyword evidence="4" id="KW-0444">Lipid biosynthesis</keyword>
<keyword evidence="11" id="KW-0443">Lipid metabolism</keyword>
<dbReference type="PANTHER" id="PTHR34299">
    <property type="entry name" value="DIACYLGLYCEROL KINASE"/>
    <property type="match status" value="1"/>
</dbReference>
<keyword evidence="6 19" id="KW-0812">Transmembrane</keyword>
<feature type="transmembrane region" description="Helical" evidence="19">
    <location>
        <begin position="57"/>
        <end position="76"/>
    </location>
</feature>
<sequence>MPAAPPPVRSFPKALACALRGLRHAARTQRHFRAQLVIGAVALLAAAWAGLEALEVAVVAVTTAIVLGAELLNSAIETLTDLVHPDLDPAAAVVKDVSAAAAMTAAALALTVGVLLFLPRLSRLSSLAARGIPLILSLLCLAILSAGVLRRRKADRRED</sequence>
<dbReference type="GO" id="GO:0046872">
    <property type="term" value="F:metal ion binding"/>
    <property type="evidence" value="ECO:0007669"/>
    <property type="project" value="UniProtKB-KW"/>
</dbReference>
<feature type="binding site" evidence="17">
    <location>
        <position position="77"/>
    </location>
    <ligand>
        <name>ATP</name>
        <dbReference type="ChEBI" id="CHEBI:30616"/>
    </ligand>
</feature>
<evidence type="ECO:0000256" key="18">
    <source>
        <dbReference type="PIRSR" id="PIRSR600829-4"/>
    </source>
</evidence>
<evidence type="ECO:0000256" key="4">
    <source>
        <dbReference type="ARBA" id="ARBA00022516"/>
    </source>
</evidence>
<comment type="caution">
    <text evidence="20">The sequence shown here is derived from an EMBL/GenBank/DDBJ whole genome shotgun (WGS) entry which is preliminary data.</text>
</comment>
<protein>
    <submittedName>
        <fullName evidence="20">Diacylglycerol kinase</fullName>
    </submittedName>
</protein>
<dbReference type="CDD" id="cd14263">
    <property type="entry name" value="DAGK_IM_like"/>
    <property type="match status" value="1"/>
</dbReference>
<evidence type="ECO:0000256" key="3">
    <source>
        <dbReference type="ARBA" id="ARBA00022475"/>
    </source>
</evidence>
<feature type="transmembrane region" description="Helical" evidence="19">
    <location>
        <begin position="32"/>
        <end position="51"/>
    </location>
</feature>
<evidence type="ECO:0000256" key="9">
    <source>
        <dbReference type="ARBA" id="ARBA00022840"/>
    </source>
</evidence>
<evidence type="ECO:0000256" key="8">
    <source>
        <dbReference type="ARBA" id="ARBA00022777"/>
    </source>
</evidence>
<evidence type="ECO:0000256" key="13">
    <source>
        <dbReference type="ARBA" id="ARBA00023209"/>
    </source>
</evidence>
<name>A0A537K5P3_9BACT</name>
<evidence type="ECO:0000256" key="19">
    <source>
        <dbReference type="SAM" id="Phobius"/>
    </source>
</evidence>
<dbReference type="GO" id="GO:0005524">
    <property type="term" value="F:ATP binding"/>
    <property type="evidence" value="ECO:0007669"/>
    <property type="project" value="UniProtKB-KW"/>
</dbReference>
<evidence type="ECO:0000256" key="6">
    <source>
        <dbReference type="ARBA" id="ARBA00022692"/>
    </source>
</evidence>
<keyword evidence="18" id="KW-0460">Magnesium</keyword>
<evidence type="ECO:0000256" key="12">
    <source>
        <dbReference type="ARBA" id="ARBA00023136"/>
    </source>
</evidence>
<feature type="binding site" evidence="17">
    <location>
        <begin position="95"/>
        <end position="96"/>
    </location>
    <ligand>
        <name>ATP</name>
        <dbReference type="ChEBI" id="CHEBI:30616"/>
    </ligand>
</feature>
<proteinExistence type="inferred from homology"/>
<feature type="transmembrane region" description="Helical" evidence="19">
    <location>
        <begin position="97"/>
        <end position="118"/>
    </location>
</feature>
<feature type="binding site" evidence="18">
    <location>
        <position position="77"/>
    </location>
    <ligand>
        <name>a divalent metal cation</name>
        <dbReference type="ChEBI" id="CHEBI:60240"/>
    </ligand>
</feature>
<evidence type="ECO:0000256" key="14">
    <source>
        <dbReference type="ARBA" id="ARBA00023264"/>
    </source>
</evidence>
<organism evidence="20 21">
    <name type="scientific">Candidatus Segetimicrobium genomatis</name>
    <dbReference type="NCBI Taxonomy" id="2569760"/>
    <lineage>
        <taxon>Bacteria</taxon>
        <taxon>Bacillati</taxon>
        <taxon>Candidatus Sysuimicrobiota</taxon>
        <taxon>Candidatus Sysuimicrobiia</taxon>
        <taxon>Candidatus Sysuimicrobiales</taxon>
        <taxon>Candidatus Segetimicrobiaceae</taxon>
        <taxon>Candidatus Segetimicrobium</taxon>
    </lineage>
</organism>
<evidence type="ECO:0000256" key="16">
    <source>
        <dbReference type="PIRSR" id="PIRSR600829-2"/>
    </source>
</evidence>
<dbReference type="Proteomes" id="UP000318509">
    <property type="component" value="Unassembled WGS sequence"/>
</dbReference>
<evidence type="ECO:0000256" key="7">
    <source>
        <dbReference type="ARBA" id="ARBA00022741"/>
    </source>
</evidence>
<keyword evidence="9 17" id="KW-0067">ATP-binding</keyword>
<evidence type="ECO:0000256" key="15">
    <source>
        <dbReference type="PIRSR" id="PIRSR600829-1"/>
    </source>
</evidence>
<accession>A0A537K5P3</accession>
<evidence type="ECO:0000256" key="10">
    <source>
        <dbReference type="ARBA" id="ARBA00022989"/>
    </source>
</evidence>
<feature type="active site" description="Proton acceptor" evidence="15">
    <location>
        <position position="70"/>
    </location>
</feature>
<dbReference type="PANTHER" id="PTHR34299:SF1">
    <property type="entry name" value="DIACYLGLYCEROL KINASE"/>
    <property type="match status" value="1"/>
</dbReference>
<dbReference type="AlphaFoldDB" id="A0A537K5P3"/>
<dbReference type="GO" id="GO:0005886">
    <property type="term" value="C:plasma membrane"/>
    <property type="evidence" value="ECO:0007669"/>
    <property type="project" value="UniProtKB-SubCell"/>
</dbReference>
<dbReference type="GO" id="GO:0016301">
    <property type="term" value="F:kinase activity"/>
    <property type="evidence" value="ECO:0007669"/>
    <property type="project" value="UniProtKB-KW"/>
</dbReference>
<dbReference type="Pfam" id="PF01219">
    <property type="entry name" value="DAGK_prokar"/>
    <property type="match status" value="1"/>
</dbReference>
<keyword evidence="3" id="KW-1003">Cell membrane</keyword>
<keyword evidence="5" id="KW-0808">Transferase</keyword>
<comment type="subcellular location">
    <subcellularLocation>
        <location evidence="1">Cell membrane</location>
        <topology evidence="1">Multi-pass membrane protein</topology>
    </subcellularLocation>
</comment>
<keyword evidence="13" id="KW-0594">Phospholipid biosynthesis</keyword>
<dbReference type="Gene3D" id="1.10.287.3610">
    <property type="match status" value="1"/>
</dbReference>